<gene>
    <name evidence="1" type="ORF">HNR65_002914</name>
</gene>
<dbReference type="Proteomes" id="UP000525298">
    <property type="component" value="Unassembled WGS sequence"/>
</dbReference>
<keyword evidence="2" id="KW-1185">Reference proteome</keyword>
<evidence type="ECO:0000313" key="2">
    <source>
        <dbReference type="Proteomes" id="UP000525298"/>
    </source>
</evidence>
<protein>
    <recommendedName>
        <fullName evidence="3">DUF1848 domain-containing protein</fullName>
    </recommendedName>
</protein>
<evidence type="ECO:0008006" key="3">
    <source>
        <dbReference type="Google" id="ProtNLM"/>
    </source>
</evidence>
<dbReference type="Pfam" id="PF08902">
    <property type="entry name" value="DUF1848"/>
    <property type="match status" value="1"/>
</dbReference>
<proteinExistence type="predicted"/>
<dbReference type="InterPro" id="IPR014998">
    <property type="entry name" value="DUF1848"/>
</dbReference>
<evidence type="ECO:0000313" key="1">
    <source>
        <dbReference type="EMBL" id="MBA2882562.1"/>
    </source>
</evidence>
<sequence>MNPQKRSGAKKLTPAAGLSSYKNSGCGKKLLAMKNQIVVSASRRTDIPAFYMDWFMEGIARQSFAVKNPYNQVVYPVSAGPADVHTIVFWSKDFSRFLDKGCGQRLQKSGYHLFFNFTLNSKSPLLEPGIVPVADRLEQAGELCRRFGAQTVQWRFDPVCFFRTAANGAESNLDDFETIARAMAGFGVRRCVTSFVDLYAKVRRRKAPAEGFAWIDPPLEKKVRVVVRMQRLLESLGMSLYLCCEKQVLEALPSGTRVFPGACIANAYLVELFGGRLSFQKDAGQRRARGCGCMTSRDIGGYADQPCFHNCLYCYANPGTGI</sequence>
<comment type="caution">
    <text evidence="1">The sequence shown here is derived from an EMBL/GenBank/DDBJ whole genome shotgun (WGS) entry which is preliminary data.</text>
</comment>
<organism evidence="1 2">
    <name type="scientific">Desulfosalsimonas propionicica</name>
    <dbReference type="NCBI Taxonomy" id="332175"/>
    <lineage>
        <taxon>Bacteria</taxon>
        <taxon>Pseudomonadati</taxon>
        <taxon>Thermodesulfobacteriota</taxon>
        <taxon>Desulfobacteria</taxon>
        <taxon>Desulfobacterales</taxon>
        <taxon>Desulfosalsimonadaceae</taxon>
        <taxon>Desulfosalsimonas</taxon>
    </lineage>
</organism>
<name>A0A7W0CB82_9BACT</name>
<dbReference type="RefSeq" id="WP_232364788.1">
    <property type="nucleotide sequence ID" value="NZ_JACDUS010000010.1"/>
</dbReference>
<accession>A0A7W0CB82</accession>
<reference evidence="1 2" key="1">
    <citation type="submission" date="2020-07" db="EMBL/GenBank/DDBJ databases">
        <title>Genomic Encyclopedia of Type Strains, Phase IV (KMG-IV): sequencing the most valuable type-strain genomes for metagenomic binning, comparative biology and taxonomic classification.</title>
        <authorList>
            <person name="Goeker M."/>
        </authorList>
    </citation>
    <scope>NUCLEOTIDE SEQUENCE [LARGE SCALE GENOMIC DNA]</scope>
    <source>
        <strain evidence="1 2">DSM 17721</strain>
    </source>
</reference>
<dbReference type="EMBL" id="JACDUS010000010">
    <property type="protein sequence ID" value="MBA2882562.1"/>
    <property type="molecule type" value="Genomic_DNA"/>
</dbReference>
<dbReference type="AlphaFoldDB" id="A0A7W0CB82"/>